<dbReference type="OrthoDB" id="1747743at2759"/>
<accession>A0A371GHE5</accession>
<dbReference type="SUPFAM" id="SSF57756">
    <property type="entry name" value="Retrovirus zinc finger-like domains"/>
    <property type="match status" value="1"/>
</dbReference>
<dbReference type="AlphaFoldDB" id="A0A371GHE5"/>
<dbReference type="GO" id="GO:0003676">
    <property type="term" value="F:nucleic acid binding"/>
    <property type="evidence" value="ECO:0007669"/>
    <property type="project" value="InterPro"/>
</dbReference>
<evidence type="ECO:0000256" key="2">
    <source>
        <dbReference type="SAM" id="MobiDB-lite"/>
    </source>
</evidence>
<keyword evidence="5" id="KW-1185">Reference proteome</keyword>
<dbReference type="EMBL" id="QJKJ01005525">
    <property type="protein sequence ID" value="RDX89946.1"/>
    <property type="molecule type" value="Genomic_DNA"/>
</dbReference>
<feature type="compositionally biased region" description="Basic and acidic residues" evidence="2">
    <location>
        <begin position="264"/>
        <end position="315"/>
    </location>
</feature>
<sequence length="422" mass="48713">MNLIRAQIRENEEATMAWFLHGLNREMQDVVELQHYSTLGWLAYQAIKVEMQIRRRNASRKTYVGTSCWKGEKREKEKEITSTPTHMAPRINNIKCFECLSKGHIASQCPNRRIMIVKDDGEIDSVSSLGELSSSSEVKSHSDGSHYEEDSLIVRKLMNSHVGEEVETQRENMFHSRCLILGSLCSMIINEGSCVNVASERLVKKLALPTFVHPRPYKLQWLSERGELLVDRPWQYDKSVIYDGVTNRYTFGCVKPLSLRDVDEDQKNESEREVESKTESKLKKKEKESEAEKRKEGGKEKVREKSKSGRENESKKLRKMRVNHEWKKKEKKKELGGWEGPFAQEGTLICFAYYMLLNVSSLNVFPVAIQDLVEEFQDVFPKDVPHGLPPLRDIEHHIDLTLGATFPNRVAYRKNLKKAKGI</sequence>
<reference evidence="4" key="1">
    <citation type="submission" date="2018-05" db="EMBL/GenBank/DDBJ databases">
        <title>Draft genome of Mucuna pruriens seed.</title>
        <authorList>
            <person name="Nnadi N.E."/>
            <person name="Vos R."/>
            <person name="Hasami M.H."/>
            <person name="Devisetty U.K."/>
            <person name="Aguiy J.C."/>
        </authorList>
    </citation>
    <scope>NUCLEOTIDE SEQUENCE [LARGE SCALE GENOMIC DNA]</scope>
    <source>
        <strain evidence="4">JCA_2017</strain>
    </source>
</reference>
<dbReference type="Gene3D" id="4.10.60.10">
    <property type="entry name" value="Zinc finger, CCHC-type"/>
    <property type="match status" value="1"/>
</dbReference>
<feature type="non-terminal residue" evidence="4">
    <location>
        <position position="1"/>
    </location>
</feature>
<keyword evidence="1" id="KW-0863">Zinc-finger</keyword>
<name>A0A371GHE5_MUCPR</name>
<dbReference type="InterPro" id="IPR001878">
    <property type="entry name" value="Znf_CCHC"/>
</dbReference>
<dbReference type="PANTHER" id="PTHR35046:SF9">
    <property type="entry name" value="RNA-DIRECTED DNA POLYMERASE"/>
    <property type="match status" value="1"/>
</dbReference>
<feature type="region of interest" description="Disordered" evidence="2">
    <location>
        <begin position="264"/>
        <end position="321"/>
    </location>
</feature>
<protein>
    <recommendedName>
        <fullName evidence="3">CCHC-type domain-containing protein</fullName>
    </recommendedName>
</protein>
<evidence type="ECO:0000313" key="5">
    <source>
        <dbReference type="Proteomes" id="UP000257109"/>
    </source>
</evidence>
<keyword evidence="1" id="KW-0479">Metal-binding</keyword>
<dbReference type="GO" id="GO:0008270">
    <property type="term" value="F:zinc ion binding"/>
    <property type="evidence" value="ECO:0007669"/>
    <property type="project" value="UniProtKB-KW"/>
</dbReference>
<feature type="domain" description="CCHC-type" evidence="3">
    <location>
        <begin position="95"/>
        <end position="111"/>
    </location>
</feature>
<dbReference type="InterPro" id="IPR036875">
    <property type="entry name" value="Znf_CCHC_sf"/>
</dbReference>
<evidence type="ECO:0000259" key="3">
    <source>
        <dbReference type="PROSITE" id="PS50158"/>
    </source>
</evidence>
<dbReference type="PROSITE" id="PS50158">
    <property type="entry name" value="ZF_CCHC"/>
    <property type="match status" value="1"/>
</dbReference>
<organism evidence="4 5">
    <name type="scientific">Mucuna pruriens</name>
    <name type="common">Velvet bean</name>
    <name type="synonym">Dolichos pruriens</name>
    <dbReference type="NCBI Taxonomy" id="157652"/>
    <lineage>
        <taxon>Eukaryota</taxon>
        <taxon>Viridiplantae</taxon>
        <taxon>Streptophyta</taxon>
        <taxon>Embryophyta</taxon>
        <taxon>Tracheophyta</taxon>
        <taxon>Spermatophyta</taxon>
        <taxon>Magnoliopsida</taxon>
        <taxon>eudicotyledons</taxon>
        <taxon>Gunneridae</taxon>
        <taxon>Pentapetalae</taxon>
        <taxon>rosids</taxon>
        <taxon>fabids</taxon>
        <taxon>Fabales</taxon>
        <taxon>Fabaceae</taxon>
        <taxon>Papilionoideae</taxon>
        <taxon>50 kb inversion clade</taxon>
        <taxon>NPAAA clade</taxon>
        <taxon>indigoferoid/millettioid clade</taxon>
        <taxon>Phaseoleae</taxon>
        <taxon>Mucuna</taxon>
    </lineage>
</organism>
<comment type="caution">
    <text evidence="4">The sequence shown here is derived from an EMBL/GenBank/DDBJ whole genome shotgun (WGS) entry which is preliminary data.</text>
</comment>
<dbReference type="SMART" id="SM00343">
    <property type="entry name" value="ZnF_C2HC"/>
    <property type="match status" value="1"/>
</dbReference>
<dbReference type="Proteomes" id="UP000257109">
    <property type="component" value="Unassembled WGS sequence"/>
</dbReference>
<keyword evidence="1" id="KW-0862">Zinc</keyword>
<evidence type="ECO:0000256" key="1">
    <source>
        <dbReference type="PROSITE-ProRule" id="PRU00047"/>
    </source>
</evidence>
<evidence type="ECO:0000313" key="4">
    <source>
        <dbReference type="EMBL" id="RDX89946.1"/>
    </source>
</evidence>
<proteinExistence type="predicted"/>
<gene>
    <name evidence="4" type="ORF">CR513_28244</name>
</gene>
<dbReference type="PANTHER" id="PTHR35046">
    <property type="entry name" value="ZINC KNUCKLE (CCHC-TYPE) FAMILY PROTEIN"/>
    <property type="match status" value="1"/>
</dbReference>